<evidence type="ECO:0000313" key="1">
    <source>
        <dbReference type="EnsemblPlants" id="cds.evm.model.04.1202"/>
    </source>
</evidence>
<dbReference type="Proteomes" id="UP000596661">
    <property type="component" value="Chromosome 4"/>
</dbReference>
<evidence type="ECO:0000313" key="2">
    <source>
        <dbReference type="Proteomes" id="UP000596661"/>
    </source>
</evidence>
<dbReference type="EMBL" id="UZAU01000377">
    <property type="status" value="NOT_ANNOTATED_CDS"/>
    <property type="molecule type" value="Genomic_DNA"/>
</dbReference>
<sequence>MVVCLGMSIDILRNPWLLVQDISFAVSDHPSVANRNVFSLIKNWNSEVKHRVVMLCWALWSVRNGKAWNDKNKTVKETAHLIAPIGNTIKINIDAAIFSNLNRHGYGWVARDSSSQLILAQIASEMGVTDHVLAGAIRVKEVLSWSYREDMVLESDSLITIQAARNLMDLPSTFRLCISKSNKFFLV</sequence>
<dbReference type="EnsemblPlants" id="evm.model.04.1202">
    <property type="protein sequence ID" value="cds.evm.model.04.1202"/>
    <property type="gene ID" value="evm.TU.04.1202"/>
</dbReference>
<dbReference type="Gramene" id="evm.model.04.1202">
    <property type="protein sequence ID" value="cds.evm.model.04.1202"/>
    <property type="gene ID" value="evm.TU.04.1202"/>
</dbReference>
<evidence type="ECO:0008006" key="3">
    <source>
        <dbReference type="Google" id="ProtNLM"/>
    </source>
</evidence>
<reference evidence="1" key="2">
    <citation type="submission" date="2021-03" db="UniProtKB">
        <authorList>
            <consortium name="EnsemblPlants"/>
        </authorList>
    </citation>
    <scope>IDENTIFICATION</scope>
</reference>
<reference evidence="1" key="1">
    <citation type="submission" date="2018-11" db="EMBL/GenBank/DDBJ databases">
        <authorList>
            <person name="Grassa J C."/>
        </authorList>
    </citation>
    <scope>NUCLEOTIDE SEQUENCE [LARGE SCALE GENOMIC DNA]</scope>
</reference>
<organism evidence="1 2">
    <name type="scientific">Cannabis sativa</name>
    <name type="common">Hemp</name>
    <name type="synonym">Marijuana</name>
    <dbReference type="NCBI Taxonomy" id="3483"/>
    <lineage>
        <taxon>Eukaryota</taxon>
        <taxon>Viridiplantae</taxon>
        <taxon>Streptophyta</taxon>
        <taxon>Embryophyta</taxon>
        <taxon>Tracheophyta</taxon>
        <taxon>Spermatophyta</taxon>
        <taxon>Magnoliopsida</taxon>
        <taxon>eudicotyledons</taxon>
        <taxon>Gunneridae</taxon>
        <taxon>Pentapetalae</taxon>
        <taxon>rosids</taxon>
        <taxon>fabids</taxon>
        <taxon>Rosales</taxon>
        <taxon>Cannabaceae</taxon>
        <taxon>Cannabis</taxon>
    </lineage>
</organism>
<proteinExistence type="predicted"/>
<dbReference type="AlphaFoldDB" id="A0A803PC56"/>
<accession>A0A803PC56</accession>
<name>A0A803PC56_CANSA</name>
<keyword evidence="2" id="KW-1185">Reference proteome</keyword>
<protein>
    <recommendedName>
        <fullName evidence="3">RNase H type-1 domain-containing protein</fullName>
    </recommendedName>
</protein>